<sequence length="285" mass="31531">MKTSVFLRLAFGLGLAIFIFASALRASLEDILAPLPVAEVTAVSVSSVRTAGAVPASREIAIFDSLPEVPSYPEDAILAVDVHEEITRELQAQLRTSGDLSLVPLRDLPDISEYSQPFSVNLVSVPNRLARGNVYLRYQVENEKGILGEWTVPFRVHLFSEVWFPKAHLRSGDLAVPSDFEIRQIDLLTEPDAVPASLESLMRHEYARDVMPGKPLQWRDLMERSLVRKGDVVEVTAVNGLLAISMRAVARQDGSDGDLILLRNIDSAKEFSARVIGENRVEVIF</sequence>
<name>A0A934RVH4_9BACT</name>
<dbReference type="PANTHER" id="PTHR36307:SF1">
    <property type="entry name" value="FLAGELLA BASAL BODY P-RING FORMATION PROTEIN FLGA"/>
    <property type="match status" value="1"/>
</dbReference>
<comment type="caution">
    <text evidence="2">The sequence shown here is derived from an EMBL/GenBank/DDBJ whole genome shotgun (WGS) entry which is preliminary data.</text>
</comment>
<dbReference type="AlphaFoldDB" id="A0A934RVH4"/>
<accession>A0A934RVH4</accession>
<proteinExistence type="predicted"/>
<dbReference type="Proteomes" id="UP000617628">
    <property type="component" value="Unassembled WGS sequence"/>
</dbReference>
<dbReference type="InterPro" id="IPR017585">
    <property type="entry name" value="SAF_FlgA"/>
</dbReference>
<dbReference type="EMBL" id="JAENIL010000030">
    <property type="protein sequence ID" value="MBK1878455.1"/>
    <property type="molecule type" value="Genomic_DNA"/>
</dbReference>
<evidence type="ECO:0000259" key="1">
    <source>
        <dbReference type="Pfam" id="PF13144"/>
    </source>
</evidence>
<keyword evidence="2" id="KW-0969">Cilium</keyword>
<dbReference type="RefSeq" id="WP_200356665.1">
    <property type="nucleotide sequence ID" value="NZ_JAENIL010000030.1"/>
</dbReference>
<dbReference type="Pfam" id="PF13144">
    <property type="entry name" value="ChapFlgA"/>
    <property type="match status" value="1"/>
</dbReference>
<keyword evidence="2" id="KW-0966">Cell projection</keyword>
<organism evidence="2 3">
    <name type="scientific">Pelagicoccus mobilis</name>
    <dbReference type="NCBI Taxonomy" id="415221"/>
    <lineage>
        <taxon>Bacteria</taxon>
        <taxon>Pseudomonadati</taxon>
        <taxon>Verrucomicrobiota</taxon>
        <taxon>Opitutia</taxon>
        <taxon>Puniceicoccales</taxon>
        <taxon>Pelagicoccaceae</taxon>
        <taxon>Pelagicoccus</taxon>
    </lineage>
</organism>
<dbReference type="GO" id="GO:0044780">
    <property type="term" value="P:bacterial-type flagellum assembly"/>
    <property type="evidence" value="ECO:0007669"/>
    <property type="project" value="InterPro"/>
</dbReference>
<gene>
    <name evidence="2" type="primary">flgA</name>
    <name evidence="2" type="ORF">JIN87_16360</name>
</gene>
<evidence type="ECO:0000313" key="3">
    <source>
        <dbReference type="Proteomes" id="UP000617628"/>
    </source>
</evidence>
<dbReference type="InterPro" id="IPR039246">
    <property type="entry name" value="Flagellar_FlgA"/>
</dbReference>
<keyword evidence="2" id="KW-0282">Flagellum</keyword>
<evidence type="ECO:0000313" key="2">
    <source>
        <dbReference type="EMBL" id="MBK1878455.1"/>
    </source>
</evidence>
<dbReference type="Gene3D" id="2.30.30.760">
    <property type="match status" value="1"/>
</dbReference>
<dbReference type="NCBIfam" id="TIGR03170">
    <property type="entry name" value="flgA_cterm"/>
    <property type="match status" value="1"/>
</dbReference>
<dbReference type="PANTHER" id="PTHR36307">
    <property type="entry name" value="FLAGELLA BASAL BODY P-RING FORMATION PROTEIN FLGA"/>
    <property type="match status" value="1"/>
</dbReference>
<feature type="domain" description="Flagella basal body P-ring formation protein FlgA SAF" evidence="1">
    <location>
        <begin position="161"/>
        <end position="283"/>
    </location>
</feature>
<reference evidence="2" key="1">
    <citation type="submission" date="2021-01" db="EMBL/GenBank/DDBJ databases">
        <title>Modified the classification status of verrucomicrobia.</title>
        <authorList>
            <person name="Feng X."/>
        </authorList>
    </citation>
    <scope>NUCLEOTIDE SEQUENCE</scope>
    <source>
        <strain evidence="2">KCTC 13126</strain>
    </source>
</reference>
<protein>
    <submittedName>
        <fullName evidence="2">Flagellar basal body P-ring formation protein FlgA</fullName>
    </submittedName>
</protein>
<keyword evidence="3" id="KW-1185">Reference proteome</keyword>